<proteinExistence type="predicted"/>
<dbReference type="EMBL" id="MOEN01000046">
    <property type="protein sequence ID" value="OMH39855.1"/>
    <property type="molecule type" value="Genomic_DNA"/>
</dbReference>
<comment type="caution">
    <text evidence="2">The sequence shown here is derived from an EMBL/GenBank/DDBJ whole genome shotgun (WGS) entry which is preliminary data.</text>
</comment>
<feature type="chain" id="PRO_5012141822" description="ZU5 domain-containing protein" evidence="1">
    <location>
        <begin position="21"/>
        <end position="97"/>
    </location>
</feature>
<feature type="signal peptide" evidence="1">
    <location>
        <begin position="1"/>
        <end position="20"/>
    </location>
</feature>
<sequence>MRYKLLAVAASAAFIFGSCGGGGESVSIPEGSNATVTVSLSPGVTVAKTVTVDLPDPETGDVGVDVVLLPKNQDKNFRKFVEFPMQLFFLLLFLSIP</sequence>
<keyword evidence="3" id="KW-1185">Reference proteome</keyword>
<name>A0A1R1MJ65_9BACT</name>
<dbReference type="RefSeq" id="WP_076713633.1">
    <property type="nucleotide sequence ID" value="NZ_MOEN01000046.1"/>
</dbReference>
<evidence type="ECO:0008006" key="4">
    <source>
        <dbReference type="Google" id="ProtNLM"/>
    </source>
</evidence>
<dbReference type="Proteomes" id="UP000187408">
    <property type="component" value="Unassembled WGS sequence"/>
</dbReference>
<keyword evidence="1" id="KW-0732">Signal</keyword>
<evidence type="ECO:0000313" key="3">
    <source>
        <dbReference type="Proteomes" id="UP000187408"/>
    </source>
</evidence>
<dbReference type="STRING" id="1914305.BLW93_08370"/>
<dbReference type="PROSITE" id="PS51257">
    <property type="entry name" value="PROKAR_LIPOPROTEIN"/>
    <property type="match status" value="1"/>
</dbReference>
<accession>A0A1R1MJ65</accession>
<gene>
    <name evidence="2" type="ORF">BLW93_08370</name>
</gene>
<organism evidence="2 3">
    <name type="scientific">Desulfurobacterium indicum</name>
    <dbReference type="NCBI Taxonomy" id="1914305"/>
    <lineage>
        <taxon>Bacteria</taxon>
        <taxon>Pseudomonadati</taxon>
        <taxon>Aquificota</taxon>
        <taxon>Aquificia</taxon>
        <taxon>Desulfurobacteriales</taxon>
        <taxon>Desulfurobacteriaceae</taxon>
        <taxon>Desulfurobacterium</taxon>
    </lineage>
</organism>
<dbReference type="AlphaFoldDB" id="A0A1R1MJ65"/>
<reference evidence="2 3" key="1">
    <citation type="submission" date="2016-10" db="EMBL/GenBank/DDBJ databases">
        <title>Genome sequence of a sulfur-reducing bacterium Desulfurobacterium indicum K6013.</title>
        <authorList>
            <person name="Cao J."/>
            <person name="Shao Z."/>
            <person name="Alain K."/>
            <person name="Jebbar M."/>
        </authorList>
    </citation>
    <scope>NUCLEOTIDE SEQUENCE [LARGE SCALE GENOMIC DNA]</scope>
    <source>
        <strain evidence="2 3">K6013</strain>
    </source>
</reference>
<protein>
    <recommendedName>
        <fullName evidence="4">ZU5 domain-containing protein</fullName>
    </recommendedName>
</protein>
<evidence type="ECO:0000313" key="2">
    <source>
        <dbReference type="EMBL" id="OMH39855.1"/>
    </source>
</evidence>
<evidence type="ECO:0000256" key="1">
    <source>
        <dbReference type="SAM" id="SignalP"/>
    </source>
</evidence>